<dbReference type="EMBL" id="FQVN01000001">
    <property type="protein sequence ID" value="SHE64031.1"/>
    <property type="molecule type" value="Genomic_DNA"/>
</dbReference>
<dbReference type="Gene3D" id="3.40.1000.10">
    <property type="entry name" value="Mog1/PsbP, alpha/beta/alpha sandwich"/>
    <property type="match status" value="1"/>
</dbReference>
<evidence type="ECO:0000256" key="2">
    <source>
        <dbReference type="SAM" id="SignalP"/>
    </source>
</evidence>
<keyword evidence="2" id="KW-0732">Signal</keyword>
<dbReference type="Proteomes" id="UP000184501">
    <property type="component" value="Unassembled WGS sequence"/>
</dbReference>
<feature type="domain" description="DUF2020" evidence="3">
    <location>
        <begin position="52"/>
        <end position="187"/>
    </location>
</feature>
<protein>
    <recommendedName>
        <fullName evidence="3">DUF2020 domain-containing protein</fullName>
    </recommendedName>
</protein>
<dbReference type="InterPro" id="IPR018567">
    <property type="entry name" value="DUF2020"/>
</dbReference>
<organism evidence="4 5">
    <name type="scientific">Streptoalloteichus hindustanus</name>
    <dbReference type="NCBI Taxonomy" id="2017"/>
    <lineage>
        <taxon>Bacteria</taxon>
        <taxon>Bacillati</taxon>
        <taxon>Actinomycetota</taxon>
        <taxon>Actinomycetes</taxon>
        <taxon>Pseudonocardiales</taxon>
        <taxon>Pseudonocardiaceae</taxon>
        <taxon>Streptoalloteichus</taxon>
    </lineage>
</organism>
<feature type="compositionally biased region" description="Low complexity" evidence="1">
    <location>
        <begin position="31"/>
        <end position="58"/>
    </location>
</feature>
<dbReference type="SUPFAM" id="SSF55724">
    <property type="entry name" value="Mog1p/PsbP-like"/>
    <property type="match status" value="1"/>
</dbReference>
<dbReference type="InterPro" id="IPR016123">
    <property type="entry name" value="Mog1/PsbP_a/b/a-sand"/>
</dbReference>
<dbReference type="OrthoDB" id="4774058at2"/>
<gene>
    <name evidence="4" type="ORF">SAMN05444320_101642</name>
</gene>
<reference evidence="4 5" key="1">
    <citation type="submission" date="2016-11" db="EMBL/GenBank/DDBJ databases">
        <authorList>
            <person name="Jaros S."/>
            <person name="Januszkiewicz K."/>
            <person name="Wedrychowicz H."/>
        </authorList>
    </citation>
    <scope>NUCLEOTIDE SEQUENCE [LARGE SCALE GENOMIC DNA]</scope>
    <source>
        <strain evidence="4 5">DSM 44523</strain>
    </source>
</reference>
<feature type="chain" id="PRO_5039607840" description="DUF2020 domain-containing protein" evidence="2">
    <location>
        <begin position="23"/>
        <end position="187"/>
    </location>
</feature>
<dbReference type="AlphaFoldDB" id="A0A1M4V4W5"/>
<evidence type="ECO:0000313" key="4">
    <source>
        <dbReference type="EMBL" id="SHE64031.1"/>
    </source>
</evidence>
<evidence type="ECO:0000256" key="1">
    <source>
        <dbReference type="SAM" id="MobiDB-lite"/>
    </source>
</evidence>
<sequence>MARPATRVLLPAAVVAATALLAACDSGTPAAGGAATTSQTSSSAAPTTAVAAPPASVEPAKDGDCPYLERAWVAEANGQKVSKVRLSADQPNPACFFYGLDGKEQLRARVYVGDAKAAKALVDQAAPVETSSRAELAGGWKGGSMPTQDGSVFAVAREGKAVVVRSNQTTTFKAKRVAERAIQTLGL</sequence>
<feature type="region of interest" description="Disordered" evidence="1">
    <location>
        <begin position="31"/>
        <end position="61"/>
    </location>
</feature>
<evidence type="ECO:0000313" key="5">
    <source>
        <dbReference type="Proteomes" id="UP000184501"/>
    </source>
</evidence>
<name>A0A1M4V4W5_STRHI</name>
<proteinExistence type="predicted"/>
<dbReference type="RefSeq" id="WP_073479767.1">
    <property type="nucleotide sequence ID" value="NZ_FQVN01000001.1"/>
</dbReference>
<accession>A0A1M4V4W5</accession>
<dbReference type="Pfam" id="PF09449">
    <property type="entry name" value="DUF2020"/>
    <property type="match status" value="1"/>
</dbReference>
<evidence type="ECO:0000259" key="3">
    <source>
        <dbReference type="Pfam" id="PF09449"/>
    </source>
</evidence>
<feature type="signal peptide" evidence="2">
    <location>
        <begin position="1"/>
        <end position="22"/>
    </location>
</feature>
<keyword evidence="5" id="KW-1185">Reference proteome</keyword>
<dbReference type="PROSITE" id="PS51257">
    <property type="entry name" value="PROKAR_LIPOPROTEIN"/>
    <property type="match status" value="1"/>
</dbReference>